<accession>A0ABW8JGD2</accession>
<proteinExistence type="predicted"/>
<gene>
    <name evidence="2" type="ORF">ISP15_03245</name>
</gene>
<keyword evidence="3" id="KW-1185">Reference proteome</keyword>
<dbReference type="EMBL" id="JADIKJ010000002">
    <property type="protein sequence ID" value="MFK2899336.1"/>
    <property type="molecule type" value="Genomic_DNA"/>
</dbReference>
<evidence type="ECO:0000313" key="3">
    <source>
        <dbReference type="Proteomes" id="UP001620461"/>
    </source>
</evidence>
<organism evidence="2 3">
    <name type="scientific">Dyella jejuensis</name>
    <dbReference type="NCBI Taxonomy" id="1432009"/>
    <lineage>
        <taxon>Bacteria</taxon>
        <taxon>Pseudomonadati</taxon>
        <taxon>Pseudomonadota</taxon>
        <taxon>Gammaproteobacteria</taxon>
        <taxon>Lysobacterales</taxon>
        <taxon>Rhodanobacteraceae</taxon>
        <taxon>Dyella</taxon>
    </lineage>
</organism>
<reference evidence="2 3" key="1">
    <citation type="submission" date="2020-10" db="EMBL/GenBank/DDBJ databases">
        <title>Phylogeny of dyella-like bacteria.</title>
        <authorList>
            <person name="Fu J."/>
        </authorList>
    </citation>
    <scope>NUCLEOTIDE SEQUENCE [LARGE SCALE GENOMIC DNA]</scope>
    <source>
        <strain evidence="2 3">JP1</strain>
    </source>
</reference>
<evidence type="ECO:0000313" key="2">
    <source>
        <dbReference type="EMBL" id="MFK2899336.1"/>
    </source>
</evidence>
<dbReference type="RefSeq" id="WP_404545029.1">
    <property type="nucleotide sequence ID" value="NZ_JADIKJ010000002.1"/>
</dbReference>
<dbReference type="InterPro" id="IPR054398">
    <property type="entry name" value="AcrIC5-like_dom"/>
</dbReference>
<dbReference type="Proteomes" id="UP001620461">
    <property type="component" value="Unassembled WGS sequence"/>
</dbReference>
<sequence length="58" mass="7154">MSKITYNDKSYDFNEIRDQLDPSLLEELEDNKFGSDQDFFESYLVRHHEKYNEQFEVR</sequence>
<name>A0ABW8JGD2_9GAMM</name>
<protein>
    <recommendedName>
        <fullName evidence="1">AcrIC5-like domain-containing protein</fullName>
    </recommendedName>
</protein>
<feature type="domain" description="AcrIC5-like" evidence="1">
    <location>
        <begin position="5"/>
        <end position="55"/>
    </location>
</feature>
<evidence type="ECO:0000259" key="1">
    <source>
        <dbReference type="Pfam" id="PF22147"/>
    </source>
</evidence>
<dbReference type="Pfam" id="PF22147">
    <property type="entry name" value="AcrIC5"/>
    <property type="match status" value="1"/>
</dbReference>
<comment type="caution">
    <text evidence="2">The sequence shown here is derived from an EMBL/GenBank/DDBJ whole genome shotgun (WGS) entry which is preliminary data.</text>
</comment>